<evidence type="ECO:0000256" key="4">
    <source>
        <dbReference type="SAM" id="Phobius"/>
    </source>
</evidence>
<protein>
    <submittedName>
        <fullName evidence="6">Acid protease</fullName>
    </submittedName>
</protein>
<dbReference type="OrthoDB" id="771136at2759"/>
<dbReference type="PANTHER" id="PTHR47966">
    <property type="entry name" value="BETA-SITE APP-CLEAVING ENZYME, ISOFORM A-RELATED"/>
    <property type="match status" value="1"/>
</dbReference>
<comment type="similarity">
    <text evidence="1 3">Belongs to the peptidase A1 family.</text>
</comment>
<feature type="domain" description="Peptidase A1" evidence="5">
    <location>
        <begin position="81"/>
        <end position="422"/>
    </location>
</feature>
<dbReference type="SUPFAM" id="SSF50630">
    <property type="entry name" value="Acid proteases"/>
    <property type="match status" value="1"/>
</dbReference>
<dbReference type="STRING" id="230819.A0A5C3KL85"/>
<keyword evidence="3" id="KW-0378">Hydrolase</keyword>
<dbReference type="PROSITE" id="PS00141">
    <property type="entry name" value="ASP_PROTEASE"/>
    <property type="match status" value="1"/>
</dbReference>
<dbReference type="EMBL" id="ML210281">
    <property type="protein sequence ID" value="TFK20994.1"/>
    <property type="molecule type" value="Genomic_DNA"/>
</dbReference>
<dbReference type="InterPro" id="IPR034164">
    <property type="entry name" value="Pepsin-like_dom"/>
</dbReference>
<keyword evidence="4" id="KW-0812">Transmembrane</keyword>
<gene>
    <name evidence="6" type="ORF">FA15DRAFT_98693</name>
</gene>
<organism evidence="6 7">
    <name type="scientific">Coprinopsis marcescibilis</name>
    <name type="common">Agaric fungus</name>
    <name type="synonym">Psathyrella marcescibilis</name>
    <dbReference type="NCBI Taxonomy" id="230819"/>
    <lineage>
        <taxon>Eukaryota</taxon>
        <taxon>Fungi</taxon>
        <taxon>Dikarya</taxon>
        <taxon>Basidiomycota</taxon>
        <taxon>Agaricomycotina</taxon>
        <taxon>Agaricomycetes</taxon>
        <taxon>Agaricomycetidae</taxon>
        <taxon>Agaricales</taxon>
        <taxon>Agaricineae</taxon>
        <taxon>Psathyrellaceae</taxon>
        <taxon>Coprinopsis</taxon>
    </lineage>
</organism>
<keyword evidence="4" id="KW-1133">Transmembrane helix</keyword>
<dbReference type="PANTHER" id="PTHR47966:SF51">
    <property type="entry name" value="BETA-SITE APP-CLEAVING ENZYME, ISOFORM A-RELATED"/>
    <property type="match status" value="1"/>
</dbReference>
<dbReference type="InterPro" id="IPR001969">
    <property type="entry name" value="Aspartic_peptidase_AS"/>
</dbReference>
<evidence type="ECO:0000256" key="1">
    <source>
        <dbReference type="ARBA" id="ARBA00007447"/>
    </source>
</evidence>
<dbReference type="Pfam" id="PF00026">
    <property type="entry name" value="Asp"/>
    <property type="match status" value="1"/>
</dbReference>
<dbReference type="CDD" id="cd05471">
    <property type="entry name" value="pepsin_like"/>
    <property type="match status" value="1"/>
</dbReference>
<keyword evidence="3 6" id="KW-0645">Protease</keyword>
<dbReference type="InterPro" id="IPR001461">
    <property type="entry name" value="Aspartic_peptidase_A1"/>
</dbReference>
<evidence type="ECO:0000256" key="3">
    <source>
        <dbReference type="RuleBase" id="RU000454"/>
    </source>
</evidence>
<reference evidence="6 7" key="1">
    <citation type="journal article" date="2019" name="Nat. Ecol. Evol.">
        <title>Megaphylogeny resolves global patterns of mushroom evolution.</title>
        <authorList>
            <person name="Varga T."/>
            <person name="Krizsan K."/>
            <person name="Foldi C."/>
            <person name="Dima B."/>
            <person name="Sanchez-Garcia M."/>
            <person name="Sanchez-Ramirez S."/>
            <person name="Szollosi G.J."/>
            <person name="Szarkandi J.G."/>
            <person name="Papp V."/>
            <person name="Albert L."/>
            <person name="Andreopoulos W."/>
            <person name="Angelini C."/>
            <person name="Antonin V."/>
            <person name="Barry K.W."/>
            <person name="Bougher N.L."/>
            <person name="Buchanan P."/>
            <person name="Buyck B."/>
            <person name="Bense V."/>
            <person name="Catcheside P."/>
            <person name="Chovatia M."/>
            <person name="Cooper J."/>
            <person name="Damon W."/>
            <person name="Desjardin D."/>
            <person name="Finy P."/>
            <person name="Geml J."/>
            <person name="Haridas S."/>
            <person name="Hughes K."/>
            <person name="Justo A."/>
            <person name="Karasinski D."/>
            <person name="Kautmanova I."/>
            <person name="Kiss B."/>
            <person name="Kocsube S."/>
            <person name="Kotiranta H."/>
            <person name="LaButti K.M."/>
            <person name="Lechner B.E."/>
            <person name="Liimatainen K."/>
            <person name="Lipzen A."/>
            <person name="Lukacs Z."/>
            <person name="Mihaltcheva S."/>
            <person name="Morgado L.N."/>
            <person name="Niskanen T."/>
            <person name="Noordeloos M.E."/>
            <person name="Ohm R.A."/>
            <person name="Ortiz-Santana B."/>
            <person name="Ovrebo C."/>
            <person name="Racz N."/>
            <person name="Riley R."/>
            <person name="Savchenko A."/>
            <person name="Shiryaev A."/>
            <person name="Soop K."/>
            <person name="Spirin V."/>
            <person name="Szebenyi C."/>
            <person name="Tomsovsky M."/>
            <person name="Tulloss R.E."/>
            <person name="Uehling J."/>
            <person name="Grigoriev I.V."/>
            <person name="Vagvolgyi C."/>
            <person name="Papp T."/>
            <person name="Martin F.M."/>
            <person name="Miettinen O."/>
            <person name="Hibbett D.S."/>
            <person name="Nagy L.G."/>
        </authorList>
    </citation>
    <scope>NUCLEOTIDE SEQUENCE [LARGE SCALE GENOMIC DNA]</scope>
    <source>
        <strain evidence="6 7">CBS 121175</strain>
    </source>
</reference>
<dbReference type="PRINTS" id="PR00792">
    <property type="entry name" value="PEPSIN"/>
</dbReference>
<dbReference type="Proteomes" id="UP000307440">
    <property type="component" value="Unassembled WGS sequence"/>
</dbReference>
<dbReference type="GO" id="GO:0006508">
    <property type="term" value="P:proteolysis"/>
    <property type="evidence" value="ECO:0007669"/>
    <property type="project" value="UniProtKB-KW"/>
</dbReference>
<dbReference type="GO" id="GO:0004190">
    <property type="term" value="F:aspartic-type endopeptidase activity"/>
    <property type="evidence" value="ECO:0007669"/>
    <property type="project" value="UniProtKB-KW"/>
</dbReference>
<evidence type="ECO:0000313" key="6">
    <source>
        <dbReference type="EMBL" id="TFK20994.1"/>
    </source>
</evidence>
<keyword evidence="7" id="KW-1185">Reference proteome</keyword>
<sequence length="547" mass="58571">MAAYTTIWIWISALYLGSVLTYARTIEFARRTSSGLVKRQEGTRNSRGGVIIEPYTFVHRLDPANSTNVTSPVGNVEDVRYTTNITLNGKNFVVALDTGSTDLWVHPVLEDLGDVNGTGIPLDLRYGDGSYGVRGNISFAPLEIGEHSVPSQAFLAVQTGNIRGIRDIGLDGLLGFGFDASYASPINLAIKQVQGQNSTSGQSVLRNIFSQDPILPNFVAFDLARTDDLEEIIGGSLSIGEYDQRWKEVQDAPKIPQYPKRAVRWTALLEGVTVDGVDLTLESTLPGVPGGSLLALLDTGDPTAVLPLKIRDDIYSRIPGAVRLTTEDGYELWILPCNTTTSVAFTFGGQSFAMHPLDLSAFSRPINLGGSEYTACIGTIAGGGEYWAGNDLEVSLGDVFLRNVYSVFHFGDEGGEPYIQLLSQTDPEKAASDVVAVRNRTMASLAPEIAPAQLLDLILANSTLARGPRPTGPDGVAALAIAQMDPRGYGLLLVALLAGSMLIGVVLIGLAVLIFIRDKNEGRVARRRSSHRPLSLVLKSGQSAGPA</sequence>
<dbReference type="PROSITE" id="PS51767">
    <property type="entry name" value="PEPTIDASE_A1"/>
    <property type="match status" value="1"/>
</dbReference>
<evidence type="ECO:0000313" key="7">
    <source>
        <dbReference type="Proteomes" id="UP000307440"/>
    </source>
</evidence>
<evidence type="ECO:0000256" key="2">
    <source>
        <dbReference type="ARBA" id="ARBA00022750"/>
    </source>
</evidence>
<name>A0A5C3KL85_COPMA</name>
<evidence type="ECO:0000259" key="5">
    <source>
        <dbReference type="PROSITE" id="PS51767"/>
    </source>
</evidence>
<dbReference type="InterPro" id="IPR033121">
    <property type="entry name" value="PEPTIDASE_A1"/>
</dbReference>
<dbReference type="Gene3D" id="2.40.70.10">
    <property type="entry name" value="Acid Proteases"/>
    <property type="match status" value="2"/>
</dbReference>
<dbReference type="AlphaFoldDB" id="A0A5C3KL85"/>
<proteinExistence type="inferred from homology"/>
<keyword evidence="4" id="KW-0472">Membrane</keyword>
<accession>A0A5C3KL85</accession>
<feature type="transmembrane region" description="Helical" evidence="4">
    <location>
        <begin position="489"/>
        <end position="516"/>
    </location>
</feature>
<keyword evidence="2 3" id="KW-0064">Aspartyl protease</keyword>
<dbReference type="InterPro" id="IPR021109">
    <property type="entry name" value="Peptidase_aspartic_dom_sf"/>
</dbReference>